<feature type="region of interest" description="Disordered" evidence="1">
    <location>
        <begin position="1"/>
        <end position="20"/>
    </location>
</feature>
<gene>
    <name evidence="2" type="ORF">EVAR_51349_1</name>
</gene>
<accession>A0A4C1Y138</accession>
<name>A0A4C1Y138_EUMVA</name>
<proteinExistence type="predicted"/>
<evidence type="ECO:0000313" key="3">
    <source>
        <dbReference type="Proteomes" id="UP000299102"/>
    </source>
</evidence>
<dbReference type="Proteomes" id="UP000299102">
    <property type="component" value="Unassembled WGS sequence"/>
</dbReference>
<dbReference type="EMBL" id="BGZK01001001">
    <property type="protein sequence ID" value="GBP68115.1"/>
    <property type="molecule type" value="Genomic_DNA"/>
</dbReference>
<sequence length="90" mass="9919">MLREGEGPLSRRVAARARGEQRARRAPLAFRKECVLVSRCEVAGGGWRTAGGGRGSIWRVCGAHRAPHTAHRDAGVTHRWLLRCRRGLAP</sequence>
<keyword evidence="3" id="KW-1185">Reference proteome</keyword>
<protein>
    <submittedName>
        <fullName evidence="2">Uncharacterized protein</fullName>
    </submittedName>
</protein>
<comment type="caution">
    <text evidence="2">The sequence shown here is derived from an EMBL/GenBank/DDBJ whole genome shotgun (WGS) entry which is preliminary data.</text>
</comment>
<organism evidence="2 3">
    <name type="scientific">Eumeta variegata</name>
    <name type="common">Bagworm moth</name>
    <name type="synonym">Eumeta japonica</name>
    <dbReference type="NCBI Taxonomy" id="151549"/>
    <lineage>
        <taxon>Eukaryota</taxon>
        <taxon>Metazoa</taxon>
        <taxon>Ecdysozoa</taxon>
        <taxon>Arthropoda</taxon>
        <taxon>Hexapoda</taxon>
        <taxon>Insecta</taxon>
        <taxon>Pterygota</taxon>
        <taxon>Neoptera</taxon>
        <taxon>Endopterygota</taxon>
        <taxon>Lepidoptera</taxon>
        <taxon>Glossata</taxon>
        <taxon>Ditrysia</taxon>
        <taxon>Tineoidea</taxon>
        <taxon>Psychidae</taxon>
        <taxon>Oiketicinae</taxon>
        <taxon>Eumeta</taxon>
    </lineage>
</organism>
<evidence type="ECO:0000256" key="1">
    <source>
        <dbReference type="SAM" id="MobiDB-lite"/>
    </source>
</evidence>
<evidence type="ECO:0000313" key="2">
    <source>
        <dbReference type="EMBL" id="GBP68115.1"/>
    </source>
</evidence>
<reference evidence="2 3" key="1">
    <citation type="journal article" date="2019" name="Commun. Biol.">
        <title>The bagworm genome reveals a unique fibroin gene that provides high tensile strength.</title>
        <authorList>
            <person name="Kono N."/>
            <person name="Nakamura H."/>
            <person name="Ohtoshi R."/>
            <person name="Tomita M."/>
            <person name="Numata K."/>
            <person name="Arakawa K."/>
        </authorList>
    </citation>
    <scope>NUCLEOTIDE SEQUENCE [LARGE SCALE GENOMIC DNA]</scope>
</reference>
<dbReference type="AlphaFoldDB" id="A0A4C1Y138"/>